<organism evidence="1 2">
    <name type="scientific">Nyssa sinensis</name>
    <dbReference type="NCBI Taxonomy" id="561372"/>
    <lineage>
        <taxon>Eukaryota</taxon>
        <taxon>Viridiplantae</taxon>
        <taxon>Streptophyta</taxon>
        <taxon>Embryophyta</taxon>
        <taxon>Tracheophyta</taxon>
        <taxon>Spermatophyta</taxon>
        <taxon>Magnoliopsida</taxon>
        <taxon>eudicotyledons</taxon>
        <taxon>Gunneridae</taxon>
        <taxon>Pentapetalae</taxon>
        <taxon>asterids</taxon>
        <taxon>Cornales</taxon>
        <taxon>Nyssaceae</taxon>
        <taxon>Nyssa</taxon>
    </lineage>
</organism>
<gene>
    <name evidence="1" type="ORF">F0562_029723</name>
</gene>
<protein>
    <submittedName>
        <fullName evidence="1">Uncharacterized protein</fullName>
    </submittedName>
</protein>
<evidence type="ECO:0000313" key="2">
    <source>
        <dbReference type="Proteomes" id="UP000325577"/>
    </source>
</evidence>
<name>A0A5J5AUM0_9ASTE</name>
<proteinExistence type="predicted"/>
<dbReference type="OrthoDB" id="444325at2759"/>
<dbReference type="Proteomes" id="UP000325577">
    <property type="component" value="Linkage Group LG17"/>
</dbReference>
<evidence type="ECO:0000313" key="1">
    <source>
        <dbReference type="EMBL" id="KAA8534835.1"/>
    </source>
</evidence>
<dbReference type="EMBL" id="CM018040">
    <property type="protein sequence ID" value="KAA8534835.1"/>
    <property type="molecule type" value="Genomic_DNA"/>
</dbReference>
<keyword evidence="2" id="KW-1185">Reference proteome</keyword>
<accession>A0A5J5AUM0</accession>
<sequence length="160" mass="18531">MVTLATTSKAGPQSLSRLTSLGTMASPPSRFYWLRRRTRLIRGFQMDCLRICENLYWLKGSGKFTRHGIQPVANNLEHTVIPIPSSRVSAVQDIFSLAALKLGFKFMVMKNDNISEGRKLLRMQFDKIAVYFMWNFLEVQYFHITLRRVKIPQSNLVARF</sequence>
<reference evidence="1 2" key="1">
    <citation type="submission" date="2019-09" db="EMBL/GenBank/DDBJ databases">
        <title>A chromosome-level genome assembly of the Chinese tupelo Nyssa sinensis.</title>
        <authorList>
            <person name="Yang X."/>
            <person name="Kang M."/>
            <person name="Yang Y."/>
            <person name="Xiong H."/>
            <person name="Wang M."/>
            <person name="Zhang Z."/>
            <person name="Wang Z."/>
            <person name="Wu H."/>
            <person name="Ma T."/>
            <person name="Liu J."/>
            <person name="Xi Z."/>
        </authorList>
    </citation>
    <scope>NUCLEOTIDE SEQUENCE [LARGE SCALE GENOMIC DNA]</scope>
    <source>
        <strain evidence="1">J267</strain>
        <tissue evidence="1">Leaf</tissue>
    </source>
</reference>
<dbReference type="AlphaFoldDB" id="A0A5J5AUM0"/>